<dbReference type="InterPro" id="IPR000403">
    <property type="entry name" value="PI3/4_kinase_cat_dom"/>
</dbReference>
<evidence type="ECO:0000256" key="12">
    <source>
        <dbReference type="ARBA" id="ARBA00024420"/>
    </source>
</evidence>
<keyword evidence="7" id="KW-0227">DNA damage</keyword>
<dbReference type="Gene3D" id="3.30.1010.10">
    <property type="entry name" value="Phosphatidylinositol 3-kinase Catalytic Subunit, Chain A, domain 4"/>
    <property type="match status" value="1"/>
</dbReference>
<dbReference type="InterPro" id="IPR012993">
    <property type="entry name" value="UME"/>
</dbReference>
<keyword evidence="8 17" id="KW-0418">Kinase</keyword>
<feature type="domain" description="PI3K/PI4K catalytic" evidence="14">
    <location>
        <begin position="2590"/>
        <end position="2899"/>
    </location>
</feature>
<organism evidence="17 18">
    <name type="scientific">Fasciola hepatica</name>
    <name type="common">Liver fluke</name>
    <dbReference type="NCBI Taxonomy" id="6192"/>
    <lineage>
        <taxon>Eukaryota</taxon>
        <taxon>Metazoa</taxon>
        <taxon>Spiralia</taxon>
        <taxon>Lophotrochozoa</taxon>
        <taxon>Platyhelminthes</taxon>
        <taxon>Trematoda</taxon>
        <taxon>Digenea</taxon>
        <taxon>Plagiorchiida</taxon>
        <taxon>Echinostomata</taxon>
        <taxon>Echinostomatoidea</taxon>
        <taxon>Fasciolidae</taxon>
        <taxon>Fasciola</taxon>
    </lineage>
</organism>
<evidence type="ECO:0000256" key="4">
    <source>
        <dbReference type="ARBA" id="ARBA00022527"/>
    </source>
</evidence>
<dbReference type="SMART" id="SM00146">
    <property type="entry name" value="PI3Kc"/>
    <property type="match status" value="1"/>
</dbReference>
<keyword evidence="18" id="KW-1185">Reference proteome</keyword>
<evidence type="ECO:0000256" key="10">
    <source>
        <dbReference type="ARBA" id="ARBA00023204"/>
    </source>
</evidence>
<dbReference type="PROSITE" id="PS50290">
    <property type="entry name" value="PI3_4_KINASE_3"/>
    <property type="match status" value="1"/>
</dbReference>
<dbReference type="InterPro" id="IPR050517">
    <property type="entry name" value="DDR_Repair_Kinase"/>
</dbReference>
<dbReference type="InterPro" id="IPR016024">
    <property type="entry name" value="ARM-type_fold"/>
</dbReference>
<evidence type="ECO:0000256" key="8">
    <source>
        <dbReference type="ARBA" id="ARBA00022777"/>
    </source>
</evidence>
<evidence type="ECO:0000313" key="18">
    <source>
        <dbReference type="Proteomes" id="UP000230066"/>
    </source>
</evidence>
<dbReference type="GO" id="GO:0004674">
    <property type="term" value="F:protein serine/threonine kinase activity"/>
    <property type="evidence" value="ECO:0007669"/>
    <property type="project" value="UniProtKB-KW"/>
</dbReference>
<protein>
    <recommendedName>
        <fullName evidence="12">Serine/threonine-protein kinase ATR</fullName>
        <ecNumber evidence="3">2.7.11.1</ecNumber>
    </recommendedName>
</protein>
<dbReference type="InterPro" id="IPR003152">
    <property type="entry name" value="FATC_dom"/>
</dbReference>
<dbReference type="PROSITE" id="PS51189">
    <property type="entry name" value="FAT"/>
    <property type="match status" value="1"/>
</dbReference>
<dbReference type="GO" id="GO:0005634">
    <property type="term" value="C:nucleus"/>
    <property type="evidence" value="ECO:0007669"/>
    <property type="project" value="UniProtKB-SubCell"/>
</dbReference>
<dbReference type="Pfam" id="PF25030">
    <property type="entry name" value="M-HEAT_ATR"/>
    <property type="match status" value="1"/>
</dbReference>
<keyword evidence="11" id="KW-0539">Nucleus</keyword>
<dbReference type="GO" id="GO:0005524">
    <property type="term" value="F:ATP binding"/>
    <property type="evidence" value="ECO:0007669"/>
    <property type="project" value="UniProtKB-KW"/>
</dbReference>
<evidence type="ECO:0000256" key="2">
    <source>
        <dbReference type="ARBA" id="ARBA00010769"/>
    </source>
</evidence>
<dbReference type="Pfam" id="PF08064">
    <property type="entry name" value="UME"/>
    <property type="match status" value="1"/>
</dbReference>
<dbReference type="SUPFAM" id="SSF56112">
    <property type="entry name" value="Protein kinase-like (PK-like)"/>
    <property type="match status" value="1"/>
</dbReference>
<comment type="similarity">
    <text evidence="2">Belongs to the PI3/PI4-kinase family. ATM subfamily.</text>
</comment>
<feature type="domain" description="FATC" evidence="16">
    <location>
        <begin position="2924"/>
        <end position="2956"/>
    </location>
</feature>
<evidence type="ECO:0000259" key="15">
    <source>
        <dbReference type="PROSITE" id="PS51189"/>
    </source>
</evidence>
<evidence type="ECO:0000256" key="13">
    <source>
        <dbReference type="SAM" id="MobiDB-lite"/>
    </source>
</evidence>
<dbReference type="SMART" id="SM01343">
    <property type="entry name" value="FATC"/>
    <property type="match status" value="1"/>
</dbReference>
<proteinExistence type="inferred from homology"/>
<keyword evidence="6" id="KW-0547">Nucleotide-binding</keyword>
<evidence type="ECO:0000256" key="9">
    <source>
        <dbReference type="ARBA" id="ARBA00022840"/>
    </source>
</evidence>
<dbReference type="PROSITE" id="PS51190">
    <property type="entry name" value="FATC"/>
    <property type="match status" value="1"/>
</dbReference>
<evidence type="ECO:0000256" key="3">
    <source>
        <dbReference type="ARBA" id="ARBA00012513"/>
    </source>
</evidence>
<dbReference type="InterPro" id="IPR018936">
    <property type="entry name" value="PI3/4_kinase_CS"/>
</dbReference>
<dbReference type="SMART" id="SM00802">
    <property type="entry name" value="UME"/>
    <property type="match status" value="1"/>
</dbReference>
<feature type="region of interest" description="Disordered" evidence="13">
    <location>
        <begin position="2862"/>
        <end position="2889"/>
    </location>
</feature>
<evidence type="ECO:0000256" key="1">
    <source>
        <dbReference type="ARBA" id="ARBA00004123"/>
    </source>
</evidence>
<evidence type="ECO:0000259" key="16">
    <source>
        <dbReference type="PROSITE" id="PS51190"/>
    </source>
</evidence>
<reference evidence="17" key="1">
    <citation type="submission" date="2019-03" db="EMBL/GenBank/DDBJ databases">
        <title>Improved annotation for the trematode Fasciola hepatica.</title>
        <authorList>
            <person name="Choi Y.-J."/>
            <person name="Martin J."/>
            <person name="Mitreva M."/>
        </authorList>
    </citation>
    <scope>NUCLEOTIDE SEQUENCE [LARGE SCALE GENOMIC DNA]</scope>
</reference>
<evidence type="ECO:0000259" key="14">
    <source>
        <dbReference type="PROSITE" id="PS50290"/>
    </source>
</evidence>
<evidence type="ECO:0000256" key="6">
    <source>
        <dbReference type="ARBA" id="ARBA00022741"/>
    </source>
</evidence>
<dbReference type="Proteomes" id="UP000230066">
    <property type="component" value="Unassembled WGS sequence"/>
</dbReference>
<dbReference type="GO" id="GO:0000723">
    <property type="term" value="P:telomere maintenance"/>
    <property type="evidence" value="ECO:0007669"/>
    <property type="project" value="TreeGrafter"/>
</dbReference>
<dbReference type="Gene3D" id="1.10.1070.11">
    <property type="entry name" value="Phosphatidylinositol 3-/4-kinase, catalytic domain"/>
    <property type="match status" value="1"/>
</dbReference>
<dbReference type="InterPro" id="IPR057564">
    <property type="entry name" value="HEAT_ATR"/>
</dbReference>
<keyword evidence="10" id="KW-0234">DNA repair</keyword>
<dbReference type="InterPro" id="IPR011009">
    <property type="entry name" value="Kinase-like_dom_sf"/>
</dbReference>
<dbReference type="Pfam" id="PF23593">
    <property type="entry name" value="HEAT_ATR"/>
    <property type="match status" value="1"/>
</dbReference>
<dbReference type="Pfam" id="PF02260">
    <property type="entry name" value="FATC"/>
    <property type="match status" value="1"/>
</dbReference>
<feature type="domain" description="FAT" evidence="15">
    <location>
        <begin position="1946"/>
        <end position="2473"/>
    </location>
</feature>
<dbReference type="PANTHER" id="PTHR11139:SF69">
    <property type="entry name" value="SERINE_THREONINE-PROTEIN KINASE ATR"/>
    <property type="match status" value="1"/>
</dbReference>
<evidence type="ECO:0000256" key="7">
    <source>
        <dbReference type="ARBA" id="ARBA00022763"/>
    </source>
</evidence>
<dbReference type="Pfam" id="PF02259">
    <property type="entry name" value="FAT"/>
    <property type="match status" value="1"/>
</dbReference>
<dbReference type="PANTHER" id="PTHR11139">
    <property type="entry name" value="ATAXIA TELANGIECTASIA MUTATED ATM -RELATED"/>
    <property type="match status" value="1"/>
</dbReference>
<dbReference type="InterPro" id="IPR056802">
    <property type="entry name" value="ATR-like_M-HEAT"/>
</dbReference>
<gene>
    <name evidence="17" type="ORF">D915_002586</name>
</gene>
<dbReference type="GO" id="GO:0006281">
    <property type="term" value="P:DNA repair"/>
    <property type="evidence" value="ECO:0007669"/>
    <property type="project" value="UniProtKB-KW"/>
</dbReference>
<evidence type="ECO:0000256" key="11">
    <source>
        <dbReference type="ARBA" id="ARBA00023242"/>
    </source>
</evidence>
<dbReference type="Pfam" id="PF00454">
    <property type="entry name" value="PI3_PI4_kinase"/>
    <property type="match status" value="1"/>
</dbReference>
<accession>A0A4E0S1M6</accession>
<dbReference type="PROSITE" id="PS00916">
    <property type="entry name" value="PI3_4_KINASE_2"/>
    <property type="match status" value="1"/>
</dbReference>
<dbReference type="GO" id="GO:0005694">
    <property type="term" value="C:chromosome"/>
    <property type="evidence" value="ECO:0007669"/>
    <property type="project" value="TreeGrafter"/>
</dbReference>
<evidence type="ECO:0000313" key="17">
    <source>
        <dbReference type="EMBL" id="THD26632.1"/>
    </source>
</evidence>
<dbReference type="EMBL" id="JXXN02000677">
    <property type="protein sequence ID" value="THD26632.1"/>
    <property type="molecule type" value="Genomic_DNA"/>
</dbReference>
<feature type="region of interest" description="Disordered" evidence="13">
    <location>
        <begin position="1704"/>
        <end position="1729"/>
    </location>
</feature>
<dbReference type="InterPro" id="IPR036940">
    <property type="entry name" value="PI3/4_kinase_cat_sf"/>
</dbReference>
<dbReference type="CDD" id="cd00892">
    <property type="entry name" value="PIKKc_ATR"/>
    <property type="match status" value="1"/>
</dbReference>
<sequence>MASLAVDVSVGIRNTVKYVYCIIDEIAGGVDRMGDSPDAGLLPLLGRIESTFTYRHYQLTQALGGTQMSNFATWCLHRLILISCRPVFAYHLNAVSIVMEKLLVLLERHHLNLFLDQSITLLRLLNDILHTLNRFDRDVNAEQFQFTVNCFTLLDSEQLIPGNDKDDGLLLQTEPITLVDLRSAYHMITVLCQTLSTVVVSFYSYVPELMVKACHTFGIVVELCDITSKHCALEALLRAVTCILPSPVDQSSSLFSVTLQSVVEYLRRAVMLSLSTLTDWIERRLSLLPDEVAASNFPGFEQLIVRCVHFLVHIGHPESDKRNGDLLLMIVERLLTQFWTSKIEHATLRGALLDYTAHYKPSHTMPNCPAQLDVFVQLKDGTLTGLFDAGNAIPEWSNFTTPTPLLIHQLEMNECKMETVIRDRLDRVPLIKWRPIFVEFHLPRADSSELLRYGPIWLRLGRLWGAFRSKSDLLKELKDVLIDATTHTIKHVVLALPRVDKFPEALNSCGAVAPFLVYAGLRLIAQSLAVLSELSNENVLGETLSLSLFNWTVEFSLFTQNEDFSTTIWSCLCEPTLHVGYATVLWCARVTPKPISAEQFSHVIGSLVLSSLALDPCRIGTSVRCFTQNISAGGVESSFMLSVARKLLRDLINRSHRTSLSKIMAVFLASLSSVVVCLQSGCAGASSLYCQNQPVTQTGCTETSDQSEESDLETYTVTEQMELLNLLLDMRHVEVTYEAVVDLTMHLSHHVSWTMVSGLQIVEFLSLIQNELPHYTPPVVRAIYSNVSTRLSDADLNAWLDVHTQLVQFIHTRPRQGPSSALNTVLLDEYRVLQYGALGCCLARHYANLLCLSPPARECTNSVDRRNSGEAAGFTCTSVSDGLIGVVSALCRLGLTHQYTHALYGAVYVQLEDIMRVVHMKSVHVLRLCREKIAQVIAEYTDQGVGQVMECLARLFRLEKTAIFKELVGPLFIALVLRGNQESHLHIRHLVNEVPYCSATQDYIGKIVQLCVLPETLVHIFTRISKEEQEAHLAFLESHLSMSIERIARLNDVARLMHQFVLRLYPFRVGASHGLRWIASRVLTRSESPPGITYSFGTAKGPAAADFLGHYVCGILAFFDNTLLDDDTMLEHRWIALRSLVVFIQLLGSGHVTRMRAKFMATLKICLRYKTVPFVKVVIKAWSSFIRMLEPDALCELLPDLGATLVSLLPFGSDQVTDMFHYLFLEKKDQLNERLGALFFLPRIPQLLTCQQILDDICTWRSISTFDLTPPSELQLGPLLSAWLSALTHASRSVRRLALTSELNLLTSGDFFTFCRTSRLWGLPSQIHRHSAAANANSTSTSTVIYPTGDTDSLYPNGQVSDTVMPHQSVQRTSSVLLADLIAALLEGLTKDTDTQMRLLYAQWLGQLGAIDPIRLSPSVKYFVNEAKSRLVHVNERGFSFYILCELAKIYLRAASPKQLDSTALAIQELLKLLKVPEHTKSVGTLPRIGSSGTLDSRPPSDLASLPFVAGGELWSQFPEHLRDLFVPLLTSRYAVESFTDWSTVRSPLIVRDDDLTYESWIRLWAGSLSAHITSQHASRIFQFCEPVVKTDAGFARLLLEHAALQVLLDNSQTGIQQLQAEVLAVLQHASDSDPVAELGTSSSSNDLATTSLGDWSLIGHSAHGTHQLWKPWFMLAVQTVFGLLDHLSHWYQEQQQLVASSARTKSQPSVLPGGPNMARPIPSNVASPPSAVKRVGDFLAQIPHQLQARASLRSGAFARSLLQWELAYDEDAGAQQSAYNTGVALVRRSAVARVTEFVNPESTSATSSSSGDQPGTIGPVALASLSGLMNTYACLRDSDGLAGVLVVSQLATGSVRPEVHTTSLTANHNERYSTLRALELENEGQLDMAAASYEHNLAHWEFASTAQTALSRKFNRQPVDPDYAGIGSAHDQQRLVLYAGLFRCELSDPARLHGLVERAGALIRRHPTDGLIKTLTLPVTKTENNTSGAVGTAWIRRLNAYRAEAAWRLSDWSTLRETTCLDPVASSWSVGLGKLFLAINDQHRNDWLLMLTNLRAGQMTDLAAAALEGPGGYARAYDTIARLSTLADVELIAQLDSLVHRQLMMGLDQLVNNQAFVQLQSRMDEVLSLLDARIRLAQPTFHTLEPRLAAQHTGLHSIWLELQSAARSAGANSPVTGLVTRLQTALGRNWLERAKLTRKCGQFMAAYTCVLRAEAFDVPEALIERAKLLWQTDKREAAQACLDKGIPEIYGDVMVSSVVGLNKATRRQATTDPALWAAAQQALLLRARYCEETNRFDFETTRHMYEEVCELTEGCEEAHFRLARYVDRAQSLTANSKQHDTLLKMALKHYGLALSFGSQFIYQSMPRLLSLWLDYGTNYARHSTSATGTKPDSTAEFRGHADQQTFQEIQEIMRENIQRVPAYQYYTALGQVLSRVCHEVPTVVNTLIDLIVRIFEAYPHQTIWFLMPLNDSIVRQRRDRCQQIFNLVKSHQPQLGKFVVDSVALCNHLRTICNLYMTADRRELRAFSLRQALRPLTRLIEGSDFSRILIPIHRQLVPTLLPARSRFEDVQHHWPFGTGPDQAVYLSRMEDNVDILGSQTRPKKMTWIGSDGRRYIIVAKPNDDLRKDSRLMELNGMINKFLAKNPETRRRALQIRTYAVIPLSEKGGLIEWVSNTEPFRTIITRLYEEAGRPINWANMSRVAPLLDDPLPVKRDKYLNKWLPMFPLVFHRWFLNTFPNPSAWYSARECYARTCAVMSMVGYVLGLGDRHTENILFDSTTGGVVHVDFSCVFNNGLNLPWPERVPFRLTRNMVRALGPTGYEGIFRRCAEAVMRLLRHEVDPFLAVFRPIYFDALVEQGGSAGRGQPQAPDSSRQKRTTADSVSGTAQDLTERVARLATKSLTAMEDRLHGKITEHDGFSQILPMSAEGQVDALINEATDVNQLCQMYKGWMPFL</sequence>
<dbReference type="InterPro" id="IPR003151">
    <property type="entry name" value="PIK-rel_kinase_FAT"/>
</dbReference>
<comment type="subcellular location">
    <subcellularLocation>
        <location evidence="1">Nucleus</location>
    </subcellularLocation>
</comment>
<dbReference type="GO" id="GO:0000077">
    <property type="term" value="P:DNA damage checkpoint signaling"/>
    <property type="evidence" value="ECO:0007669"/>
    <property type="project" value="TreeGrafter"/>
</dbReference>
<dbReference type="SUPFAM" id="SSF48371">
    <property type="entry name" value="ARM repeat"/>
    <property type="match status" value="1"/>
</dbReference>
<keyword evidence="4" id="KW-0723">Serine/threonine-protein kinase</keyword>
<dbReference type="InterPro" id="IPR014009">
    <property type="entry name" value="PIK_FAT"/>
</dbReference>
<evidence type="ECO:0000256" key="5">
    <source>
        <dbReference type="ARBA" id="ARBA00022679"/>
    </source>
</evidence>
<comment type="caution">
    <text evidence="17">The sequence shown here is derived from an EMBL/GenBank/DDBJ whole genome shotgun (WGS) entry which is preliminary data.</text>
</comment>
<dbReference type="EC" id="2.7.11.1" evidence="3"/>
<name>A0A4E0S1M6_FASHE</name>
<keyword evidence="5" id="KW-0808">Transferase</keyword>
<keyword evidence="9" id="KW-0067">ATP-binding</keyword>